<reference evidence="1 2" key="1">
    <citation type="submission" date="2019-10" db="EMBL/GenBank/DDBJ databases">
        <authorList>
            <person name="Karimi E."/>
        </authorList>
    </citation>
    <scope>NUCLEOTIDE SEQUENCE [LARGE SCALE GENOMIC DNA]</scope>
    <source>
        <strain evidence="1">Bacillus sp. 348</strain>
    </source>
</reference>
<gene>
    <name evidence="1" type="ORF">BACI348_41961</name>
</gene>
<proteinExistence type="predicted"/>
<name>A0A653V6Z8_BACAB</name>
<evidence type="ECO:0000313" key="1">
    <source>
        <dbReference type="EMBL" id="VXB95496.1"/>
    </source>
</evidence>
<sequence length="57" mass="6449">MNEGTIYIAVPPCLKDKTTRLFTYTDNGQIRSFTNQATCMLLFVKAVREGNSNISLY</sequence>
<protein>
    <submittedName>
        <fullName evidence="1">Uncharacterized protein</fullName>
    </submittedName>
</protein>
<organism evidence="1 2">
    <name type="scientific">Bacillus altitudinis</name>
    <dbReference type="NCBI Taxonomy" id="293387"/>
    <lineage>
        <taxon>Bacteria</taxon>
        <taxon>Bacillati</taxon>
        <taxon>Bacillota</taxon>
        <taxon>Bacilli</taxon>
        <taxon>Bacillales</taxon>
        <taxon>Bacillaceae</taxon>
        <taxon>Bacillus</taxon>
    </lineage>
</organism>
<dbReference type="Proteomes" id="UP000433089">
    <property type="component" value="Unassembled WGS sequence"/>
</dbReference>
<dbReference type="EMBL" id="CABWLH010000009">
    <property type="protein sequence ID" value="VXB95496.1"/>
    <property type="molecule type" value="Genomic_DNA"/>
</dbReference>
<evidence type="ECO:0000313" key="2">
    <source>
        <dbReference type="Proteomes" id="UP000433089"/>
    </source>
</evidence>
<dbReference type="AlphaFoldDB" id="A0A653V6Z8"/>
<accession>A0A653V6Z8</accession>